<protein>
    <submittedName>
        <fullName evidence="1">Uncharacterized protein</fullName>
    </submittedName>
</protein>
<proteinExistence type="predicted"/>
<evidence type="ECO:0000313" key="1">
    <source>
        <dbReference type="EMBL" id="KAG0501853.1"/>
    </source>
</evidence>
<dbReference type="AlphaFoldDB" id="A0A835S3F0"/>
<gene>
    <name evidence="1" type="ORF">HPP92_001925</name>
</gene>
<comment type="caution">
    <text evidence="1">The sequence shown here is derived from an EMBL/GenBank/DDBJ whole genome shotgun (WGS) entry which is preliminary data.</text>
</comment>
<accession>A0A835S3F0</accession>
<evidence type="ECO:0000313" key="2">
    <source>
        <dbReference type="Proteomes" id="UP000639772"/>
    </source>
</evidence>
<reference evidence="1 2" key="1">
    <citation type="journal article" date="2020" name="Nat. Food">
        <title>A phased Vanilla planifolia genome enables genetic improvement of flavour and production.</title>
        <authorList>
            <person name="Hasing T."/>
            <person name="Tang H."/>
            <person name="Brym M."/>
            <person name="Khazi F."/>
            <person name="Huang T."/>
            <person name="Chambers A.H."/>
        </authorList>
    </citation>
    <scope>NUCLEOTIDE SEQUENCE [LARGE SCALE GENOMIC DNA]</scope>
    <source>
        <tissue evidence="1">Leaf</tissue>
    </source>
</reference>
<organism evidence="1 2">
    <name type="scientific">Vanilla planifolia</name>
    <name type="common">Vanilla</name>
    <dbReference type="NCBI Taxonomy" id="51239"/>
    <lineage>
        <taxon>Eukaryota</taxon>
        <taxon>Viridiplantae</taxon>
        <taxon>Streptophyta</taxon>
        <taxon>Embryophyta</taxon>
        <taxon>Tracheophyta</taxon>
        <taxon>Spermatophyta</taxon>
        <taxon>Magnoliopsida</taxon>
        <taxon>Liliopsida</taxon>
        <taxon>Asparagales</taxon>
        <taxon>Orchidaceae</taxon>
        <taxon>Vanilloideae</taxon>
        <taxon>Vanilleae</taxon>
        <taxon>Vanilla</taxon>
    </lineage>
</organism>
<dbReference type="EMBL" id="JADCNM010000001">
    <property type="protein sequence ID" value="KAG0501853.1"/>
    <property type="molecule type" value="Genomic_DNA"/>
</dbReference>
<dbReference type="Proteomes" id="UP000639772">
    <property type="component" value="Chromosome 1"/>
</dbReference>
<sequence>MKKFWMHSTLRHCTCLMMLSKKNLICNLTRLKSIFYFWVVMIPSMVEVVVTSDEDNSNEEEDAIKGFGEAKGQDDYLTWMC</sequence>
<name>A0A835S3F0_VANPL</name>